<organism evidence="6 7">
    <name type="scientific">Planosporangium mesophilum</name>
    <dbReference type="NCBI Taxonomy" id="689768"/>
    <lineage>
        <taxon>Bacteria</taxon>
        <taxon>Bacillati</taxon>
        <taxon>Actinomycetota</taxon>
        <taxon>Actinomycetes</taxon>
        <taxon>Micromonosporales</taxon>
        <taxon>Micromonosporaceae</taxon>
        <taxon>Planosporangium</taxon>
    </lineage>
</organism>
<dbReference type="Proteomes" id="UP000599074">
    <property type="component" value="Unassembled WGS sequence"/>
</dbReference>
<dbReference type="InterPro" id="IPR019921">
    <property type="entry name" value="Lucif-like_OxRdtase_Rv2161c"/>
</dbReference>
<keyword evidence="4" id="KW-0503">Monooxygenase</keyword>
<dbReference type="InterPro" id="IPR011251">
    <property type="entry name" value="Luciferase-like_dom"/>
</dbReference>
<dbReference type="SUPFAM" id="SSF51679">
    <property type="entry name" value="Bacterial luciferase-like"/>
    <property type="match status" value="1"/>
</dbReference>
<dbReference type="NCBIfam" id="TIGR03619">
    <property type="entry name" value="F420_Rv2161c"/>
    <property type="match status" value="1"/>
</dbReference>
<evidence type="ECO:0000259" key="5">
    <source>
        <dbReference type="Pfam" id="PF00296"/>
    </source>
</evidence>
<feature type="domain" description="Luciferase-like" evidence="5">
    <location>
        <begin position="18"/>
        <end position="224"/>
    </location>
</feature>
<dbReference type="GO" id="GO:0008726">
    <property type="term" value="F:alkanesulfonate monooxygenase activity"/>
    <property type="evidence" value="ECO:0007669"/>
    <property type="project" value="TreeGrafter"/>
</dbReference>
<keyword evidence="3" id="KW-0560">Oxidoreductase</keyword>
<evidence type="ECO:0000313" key="7">
    <source>
        <dbReference type="Proteomes" id="UP000599074"/>
    </source>
</evidence>
<evidence type="ECO:0000256" key="1">
    <source>
        <dbReference type="ARBA" id="ARBA00022630"/>
    </source>
</evidence>
<protein>
    <submittedName>
        <fullName evidence="6">LLM class F420-dependent oxidoreductase</fullName>
    </submittedName>
</protein>
<dbReference type="InterPro" id="IPR036661">
    <property type="entry name" value="Luciferase-like_sf"/>
</dbReference>
<keyword evidence="2" id="KW-0288">FMN</keyword>
<dbReference type="AlphaFoldDB" id="A0A8J3X2T9"/>
<evidence type="ECO:0000256" key="3">
    <source>
        <dbReference type="ARBA" id="ARBA00023002"/>
    </source>
</evidence>
<accession>A0A8J3X2T9</accession>
<proteinExistence type="predicted"/>
<keyword evidence="7" id="KW-1185">Reference proteome</keyword>
<evidence type="ECO:0000256" key="2">
    <source>
        <dbReference type="ARBA" id="ARBA00022643"/>
    </source>
</evidence>
<dbReference type="EMBL" id="BOON01000049">
    <property type="protein sequence ID" value="GII25266.1"/>
    <property type="molecule type" value="Genomic_DNA"/>
</dbReference>
<dbReference type="PANTHER" id="PTHR42847:SF4">
    <property type="entry name" value="ALKANESULFONATE MONOOXYGENASE-RELATED"/>
    <property type="match status" value="1"/>
</dbReference>
<dbReference type="Gene3D" id="3.20.20.30">
    <property type="entry name" value="Luciferase-like domain"/>
    <property type="match status" value="1"/>
</dbReference>
<comment type="caution">
    <text evidence="6">The sequence shown here is derived from an EMBL/GenBank/DDBJ whole genome shotgun (WGS) entry which is preliminary data.</text>
</comment>
<evidence type="ECO:0000256" key="4">
    <source>
        <dbReference type="ARBA" id="ARBA00023033"/>
    </source>
</evidence>
<name>A0A8J3X2T9_9ACTN</name>
<dbReference type="GO" id="GO:0046306">
    <property type="term" value="P:alkanesulfonate catabolic process"/>
    <property type="evidence" value="ECO:0007669"/>
    <property type="project" value="TreeGrafter"/>
</dbReference>
<dbReference type="Pfam" id="PF00296">
    <property type="entry name" value="Bac_luciferase"/>
    <property type="match status" value="1"/>
</dbReference>
<reference evidence="6" key="1">
    <citation type="submission" date="2021-01" db="EMBL/GenBank/DDBJ databases">
        <title>Whole genome shotgun sequence of Planosporangium mesophilum NBRC 109066.</title>
        <authorList>
            <person name="Komaki H."/>
            <person name="Tamura T."/>
        </authorList>
    </citation>
    <scope>NUCLEOTIDE SEQUENCE</scope>
    <source>
        <strain evidence="6">NBRC 109066</strain>
    </source>
</reference>
<sequence>MDFGAGYFPTHDGMNPGALAQMLEDHGQDALLFAEHTHIPASRESPWPEGPPGTALPRKYWHSYDLFVALTAAAMATTKLRVGSGICLVIERDPIVTAKAVASVDHLSGGRFEFGVGAGWNREEMSNHGTDPRKRMAILRERVEAMKAIWTQDEASYSGEYVNFERIWSYPKPAQRPHPPVLVGGDGPTVLDRVLAFGDAWMPNWRGDDTLFDRINELRSRADRHIEVQILAAPPDPGVLERFERAGVRRALHWLPSGPAGPVQQSLDVWEDAIVQFTGG</sequence>
<dbReference type="InterPro" id="IPR050172">
    <property type="entry name" value="SsuD_RutA_monooxygenase"/>
</dbReference>
<dbReference type="PANTHER" id="PTHR42847">
    <property type="entry name" value="ALKANESULFONATE MONOOXYGENASE"/>
    <property type="match status" value="1"/>
</dbReference>
<keyword evidence="1" id="KW-0285">Flavoprotein</keyword>
<gene>
    <name evidence="6" type="ORF">Pme01_48630</name>
</gene>
<evidence type="ECO:0000313" key="6">
    <source>
        <dbReference type="EMBL" id="GII25266.1"/>
    </source>
</evidence>